<name>A0A4R6DJT8_9RHOO</name>
<dbReference type="AlphaFoldDB" id="A0A4R6DJT8"/>
<gene>
    <name evidence="9" type="ORF">C7389_13146</name>
</gene>
<feature type="transmembrane region" description="Helical" evidence="8">
    <location>
        <begin position="41"/>
        <end position="60"/>
    </location>
</feature>
<proteinExistence type="inferred from homology"/>
<dbReference type="Proteomes" id="UP000295129">
    <property type="component" value="Unassembled WGS sequence"/>
</dbReference>
<keyword evidence="5 8" id="KW-0812">Transmembrane</keyword>
<feature type="transmembrane region" description="Helical" evidence="8">
    <location>
        <begin position="165"/>
        <end position="189"/>
    </location>
</feature>
<evidence type="ECO:0000256" key="8">
    <source>
        <dbReference type="SAM" id="Phobius"/>
    </source>
</evidence>
<comment type="caution">
    <text evidence="9">The sequence shown here is derived from an EMBL/GenBank/DDBJ whole genome shotgun (WGS) entry which is preliminary data.</text>
</comment>
<feature type="transmembrane region" description="Helical" evidence="8">
    <location>
        <begin position="6"/>
        <end position="29"/>
    </location>
</feature>
<protein>
    <recommendedName>
        <fullName evidence="11">Transporter</fullName>
    </recommendedName>
</protein>
<evidence type="ECO:0000256" key="1">
    <source>
        <dbReference type="ARBA" id="ARBA00004651"/>
    </source>
</evidence>
<evidence type="ECO:0000256" key="4">
    <source>
        <dbReference type="ARBA" id="ARBA00022475"/>
    </source>
</evidence>
<sequence>MAEFFGVLGFSFTVTGPIFVLLGLGVLLMRTGMLTDAFVAVGSRLVFTIALPTLMFLAIARTRIEDSANPALIAFGLGMTLAVYLFMEWVARVFVQPARDRGVVVQGAFRSNMGIIGLAYCVNAYGEAGLAAASLYMGMVTILFNVLAVVTLSRSLHKSQGAGRMLKGIVTNPLIIGIVLALPVSWLQLPLPKVMMQAGKYVGDLSLPLALLCTGASLDFKSLRAEMGNTLISTLGKLVLVPLLFTLGAMALGFRGIELGIVMLMASAPTAAASYVMVRAMGGNATLAANTIALTTLGSLLCTSVGVMVLRGLGMM</sequence>
<dbReference type="Gene3D" id="1.20.1530.20">
    <property type="match status" value="1"/>
</dbReference>
<dbReference type="InterPro" id="IPR038770">
    <property type="entry name" value="Na+/solute_symporter_sf"/>
</dbReference>
<evidence type="ECO:0000256" key="5">
    <source>
        <dbReference type="ARBA" id="ARBA00022692"/>
    </source>
</evidence>
<dbReference type="RefSeq" id="WP_133594962.1">
    <property type="nucleotide sequence ID" value="NZ_SNVV01000031.1"/>
</dbReference>
<feature type="transmembrane region" description="Helical" evidence="8">
    <location>
        <begin position="287"/>
        <end position="310"/>
    </location>
</feature>
<organism evidence="9 10">
    <name type="scientific">Azoarcus indigens</name>
    <dbReference type="NCBI Taxonomy" id="29545"/>
    <lineage>
        <taxon>Bacteria</taxon>
        <taxon>Pseudomonadati</taxon>
        <taxon>Pseudomonadota</taxon>
        <taxon>Betaproteobacteria</taxon>
        <taxon>Rhodocyclales</taxon>
        <taxon>Zoogloeaceae</taxon>
        <taxon>Azoarcus</taxon>
    </lineage>
</organism>
<keyword evidence="7 8" id="KW-0472">Membrane</keyword>
<dbReference type="OrthoDB" id="9805563at2"/>
<keyword evidence="3" id="KW-0813">Transport</keyword>
<comment type="similarity">
    <text evidence="2">Belongs to the auxin efflux carrier (TC 2.A.69) family.</text>
</comment>
<comment type="subcellular location">
    <subcellularLocation>
        <location evidence="1">Cell membrane</location>
        <topology evidence="1">Multi-pass membrane protein</topology>
    </subcellularLocation>
</comment>
<evidence type="ECO:0000256" key="3">
    <source>
        <dbReference type="ARBA" id="ARBA00022448"/>
    </source>
</evidence>
<evidence type="ECO:0000256" key="2">
    <source>
        <dbReference type="ARBA" id="ARBA00010145"/>
    </source>
</evidence>
<accession>A0A4R6DJT8</accession>
<evidence type="ECO:0000256" key="6">
    <source>
        <dbReference type="ARBA" id="ARBA00022989"/>
    </source>
</evidence>
<feature type="transmembrane region" description="Helical" evidence="8">
    <location>
        <begin position="259"/>
        <end position="278"/>
    </location>
</feature>
<keyword evidence="4" id="KW-1003">Cell membrane</keyword>
<evidence type="ECO:0000256" key="7">
    <source>
        <dbReference type="ARBA" id="ARBA00023136"/>
    </source>
</evidence>
<keyword evidence="10" id="KW-1185">Reference proteome</keyword>
<dbReference type="InterPro" id="IPR004776">
    <property type="entry name" value="Mem_transp_PIN-like"/>
</dbReference>
<evidence type="ECO:0000313" key="9">
    <source>
        <dbReference type="EMBL" id="TDN45076.1"/>
    </source>
</evidence>
<dbReference type="GO" id="GO:0005886">
    <property type="term" value="C:plasma membrane"/>
    <property type="evidence" value="ECO:0007669"/>
    <property type="project" value="UniProtKB-SubCell"/>
</dbReference>
<evidence type="ECO:0000313" key="10">
    <source>
        <dbReference type="Proteomes" id="UP000295129"/>
    </source>
</evidence>
<feature type="transmembrane region" description="Helical" evidence="8">
    <location>
        <begin position="131"/>
        <end position="153"/>
    </location>
</feature>
<dbReference type="PANTHER" id="PTHR36838:SF4">
    <property type="entry name" value="AUXIN EFFLUX CARRIER FAMILY PROTEIN"/>
    <property type="match status" value="1"/>
</dbReference>
<evidence type="ECO:0008006" key="11">
    <source>
        <dbReference type="Google" id="ProtNLM"/>
    </source>
</evidence>
<dbReference type="EMBL" id="SNVV01000031">
    <property type="protein sequence ID" value="TDN45076.1"/>
    <property type="molecule type" value="Genomic_DNA"/>
</dbReference>
<dbReference type="GO" id="GO:0055085">
    <property type="term" value="P:transmembrane transport"/>
    <property type="evidence" value="ECO:0007669"/>
    <property type="project" value="InterPro"/>
</dbReference>
<feature type="transmembrane region" description="Helical" evidence="8">
    <location>
        <begin position="72"/>
        <end position="95"/>
    </location>
</feature>
<feature type="transmembrane region" description="Helical" evidence="8">
    <location>
        <begin position="232"/>
        <end position="253"/>
    </location>
</feature>
<dbReference type="Pfam" id="PF03547">
    <property type="entry name" value="Mem_trans"/>
    <property type="match status" value="1"/>
</dbReference>
<keyword evidence="6 8" id="KW-1133">Transmembrane helix</keyword>
<reference evidence="9 10" key="1">
    <citation type="submission" date="2019-03" db="EMBL/GenBank/DDBJ databases">
        <title>Genomic Encyclopedia of Type Strains, Phase IV (KMG-IV): sequencing the most valuable type-strain genomes for metagenomic binning, comparative biology and taxonomic classification.</title>
        <authorList>
            <person name="Goeker M."/>
        </authorList>
    </citation>
    <scope>NUCLEOTIDE SEQUENCE [LARGE SCALE GENOMIC DNA]</scope>
    <source>
        <strain evidence="9 10">DSM 12121</strain>
    </source>
</reference>
<dbReference type="PANTHER" id="PTHR36838">
    <property type="entry name" value="AUXIN EFFLUX CARRIER FAMILY PROTEIN"/>
    <property type="match status" value="1"/>
</dbReference>